<feature type="repeat" description="ARM" evidence="12">
    <location>
        <begin position="41"/>
        <end position="70"/>
    </location>
</feature>
<dbReference type="SMART" id="SM00369">
    <property type="entry name" value="LRR_TYP"/>
    <property type="match status" value="3"/>
</dbReference>
<evidence type="ECO:0000256" key="8">
    <source>
        <dbReference type="ARBA" id="ARBA00022777"/>
    </source>
</evidence>
<keyword evidence="7 13" id="KW-0547">Nucleotide-binding</keyword>
<dbReference type="GO" id="GO:0005886">
    <property type="term" value="C:plasma membrane"/>
    <property type="evidence" value="ECO:0007669"/>
    <property type="project" value="UniProtKB-SubCell"/>
</dbReference>
<sequence length="732" mass="79954">MNFRGNALHGGIADGLSNCTGLMYIFLDKNHLTGEIPFWLGGFPKLVALLLSKNNLTETIPLSLGNLTSLQALYLDNNQLEGSIPDELGRLNNLQWLALFANHLSGTVPEPVFNLSSVFAFGVDQNYLHGTLPPNWGNNQPNLAYIFLTLNHFMGNVPASLANATMLYNLDISFNNFTGKMPPEIGTLCPSIFSFDSNQIEASSLEGWEFITLLTNCSWLRVLTFRNNMRAGNLPVSVANLSANLQVFYAGFNQIQGNIPPGIGNLVSLQKLFLSHNQFVGTLPGTIGRLKMMRALGVDGNLLSGTIPPSIGNPTLLQIITLDDNNFEGPLPFSIMNLQQLSIVTLSHGNSFSGSLPTSISKMLGLVVVNLSNNFLSGEIPQEFGRTKGLQELYLGHNNLSGQIPGTFQNMTGLYLLDISFNHLSGQVPVHGVFVNPSRFLFRGNDGLCGGTQELHLPVCPVSEKHSSTKKRVILIITISIGSFLVLYWDDKYRKVSYAELAQGTDGFASTNLVGRGRYGSVYKGRLSLKNAETVVAVKVFDLQQSGSSKSFEAECVALSKIRHRNLISVITCCCSSDSRQNDFKAIVFEFMPNQSLDKWLHDANPCSDASRPIPGLTLIQRLNIAVDVAEALDYLHNDCEPPIVHCDLKPSNVLLNEDFVACVGDFGLAKILYDSEAEQVINSKSFTGIRGTIGYVAPGNSKYIGHPSSNNDTRLVAPPPRPGRKLQTKRL</sequence>
<evidence type="ECO:0000313" key="16">
    <source>
        <dbReference type="EMBL" id="KAF8701513.1"/>
    </source>
</evidence>
<keyword evidence="3" id="KW-0433">Leucine-rich repeat</keyword>
<evidence type="ECO:0000256" key="3">
    <source>
        <dbReference type="ARBA" id="ARBA00022614"/>
    </source>
</evidence>
<name>A0A835BJ39_9POAL</name>
<keyword evidence="6" id="KW-0677">Repeat</keyword>
<dbReference type="PANTHER" id="PTHR27008:SF521">
    <property type="entry name" value="OS11G0490200 PROTEIN"/>
    <property type="match status" value="1"/>
</dbReference>
<keyword evidence="9 13" id="KW-0067">ATP-binding</keyword>
<evidence type="ECO:0000256" key="1">
    <source>
        <dbReference type="ARBA" id="ARBA00004162"/>
    </source>
</evidence>
<dbReference type="PROSITE" id="PS00108">
    <property type="entry name" value="PROTEIN_KINASE_ST"/>
    <property type="match status" value="1"/>
</dbReference>
<dbReference type="Gene3D" id="1.10.510.10">
    <property type="entry name" value="Transferase(Phosphotransferase) domain 1"/>
    <property type="match status" value="1"/>
</dbReference>
<dbReference type="Gene3D" id="3.80.10.10">
    <property type="entry name" value="Ribonuclease Inhibitor"/>
    <property type="match status" value="2"/>
</dbReference>
<dbReference type="InterPro" id="IPR017441">
    <property type="entry name" value="Protein_kinase_ATP_BS"/>
</dbReference>
<organism evidence="16 17">
    <name type="scientific">Digitaria exilis</name>
    <dbReference type="NCBI Taxonomy" id="1010633"/>
    <lineage>
        <taxon>Eukaryota</taxon>
        <taxon>Viridiplantae</taxon>
        <taxon>Streptophyta</taxon>
        <taxon>Embryophyta</taxon>
        <taxon>Tracheophyta</taxon>
        <taxon>Spermatophyta</taxon>
        <taxon>Magnoliopsida</taxon>
        <taxon>Liliopsida</taxon>
        <taxon>Poales</taxon>
        <taxon>Poaceae</taxon>
        <taxon>PACMAD clade</taxon>
        <taxon>Panicoideae</taxon>
        <taxon>Panicodae</taxon>
        <taxon>Paniceae</taxon>
        <taxon>Anthephorinae</taxon>
        <taxon>Digitaria</taxon>
    </lineage>
</organism>
<dbReference type="FunFam" id="3.80.10.10:FF:000095">
    <property type="entry name" value="LRR receptor-like serine/threonine-protein kinase GSO1"/>
    <property type="match status" value="2"/>
</dbReference>
<proteinExistence type="predicted"/>
<dbReference type="InterPro" id="IPR032675">
    <property type="entry name" value="LRR_dom_sf"/>
</dbReference>
<dbReference type="PROSITE" id="PS50176">
    <property type="entry name" value="ARM_REPEAT"/>
    <property type="match status" value="1"/>
</dbReference>
<evidence type="ECO:0000256" key="2">
    <source>
        <dbReference type="ARBA" id="ARBA00022527"/>
    </source>
</evidence>
<dbReference type="PROSITE" id="PS50011">
    <property type="entry name" value="PROTEIN_KINASE_DOM"/>
    <property type="match status" value="1"/>
</dbReference>
<comment type="subcellular location">
    <subcellularLocation>
        <location evidence="1">Cell membrane</location>
        <topology evidence="1">Single-pass membrane protein</topology>
    </subcellularLocation>
</comment>
<accession>A0A835BJ39</accession>
<keyword evidence="2" id="KW-0723">Serine/threonine-protein kinase</keyword>
<evidence type="ECO:0000256" key="6">
    <source>
        <dbReference type="ARBA" id="ARBA00022737"/>
    </source>
</evidence>
<dbReference type="Proteomes" id="UP000636709">
    <property type="component" value="Unassembled WGS sequence"/>
</dbReference>
<feature type="compositionally biased region" description="Basic residues" evidence="14">
    <location>
        <begin position="723"/>
        <end position="732"/>
    </location>
</feature>
<evidence type="ECO:0000259" key="15">
    <source>
        <dbReference type="PROSITE" id="PS50011"/>
    </source>
</evidence>
<evidence type="ECO:0000256" key="9">
    <source>
        <dbReference type="ARBA" id="ARBA00022840"/>
    </source>
</evidence>
<evidence type="ECO:0000256" key="14">
    <source>
        <dbReference type="SAM" id="MobiDB-lite"/>
    </source>
</evidence>
<dbReference type="InterPro" id="IPR000719">
    <property type="entry name" value="Prot_kinase_dom"/>
</dbReference>
<comment type="caution">
    <text evidence="16">The sequence shown here is derived from an EMBL/GenBank/DDBJ whole genome shotgun (WGS) entry which is preliminary data.</text>
</comment>
<dbReference type="FunFam" id="3.30.200.20:FF:000432">
    <property type="entry name" value="LRR receptor-like serine/threonine-protein kinase EFR"/>
    <property type="match status" value="1"/>
</dbReference>
<dbReference type="Gene3D" id="3.30.200.20">
    <property type="entry name" value="Phosphorylase Kinase, domain 1"/>
    <property type="match status" value="1"/>
</dbReference>
<evidence type="ECO:0000256" key="11">
    <source>
        <dbReference type="ARBA" id="ARBA00023136"/>
    </source>
</evidence>
<evidence type="ECO:0000313" key="17">
    <source>
        <dbReference type="Proteomes" id="UP000636709"/>
    </source>
</evidence>
<dbReference type="AlphaFoldDB" id="A0A835BJ39"/>
<dbReference type="InterPro" id="IPR003591">
    <property type="entry name" value="Leu-rich_rpt_typical-subtyp"/>
</dbReference>
<feature type="region of interest" description="Disordered" evidence="14">
    <location>
        <begin position="707"/>
        <end position="732"/>
    </location>
</feature>
<dbReference type="EMBL" id="JACEFO010001803">
    <property type="protein sequence ID" value="KAF8701513.1"/>
    <property type="molecule type" value="Genomic_DNA"/>
</dbReference>
<keyword evidence="11" id="KW-0472">Membrane</keyword>
<dbReference type="Pfam" id="PF07714">
    <property type="entry name" value="PK_Tyr_Ser-Thr"/>
    <property type="match status" value="1"/>
</dbReference>
<dbReference type="SMART" id="SM00220">
    <property type="entry name" value="S_TKc"/>
    <property type="match status" value="1"/>
</dbReference>
<dbReference type="Pfam" id="PF13855">
    <property type="entry name" value="LRR_8"/>
    <property type="match status" value="2"/>
</dbReference>
<evidence type="ECO:0000256" key="7">
    <source>
        <dbReference type="ARBA" id="ARBA00022741"/>
    </source>
</evidence>
<keyword evidence="5" id="KW-0812">Transmembrane</keyword>
<dbReference type="InterPro" id="IPR051809">
    <property type="entry name" value="Plant_receptor-like_S/T_kinase"/>
</dbReference>
<dbReference type="GO" id="GO:0004672">
    <property type="term" value="F:protein kinase activity"/>
    <property type="evidence" value="ECO:0007669"/>
    <property type="project" value="InterPro"/>
</dbReference>
<keyword evidence="17" id="KW-1185">Reference proteome</keyword>
<evidence type="ECO:0000256" key="13">
    <source>
        <dbReference type="PROSITE-ProRule" id="PRU10141"/>
    </source>
</evidence>
<dbReference type="OrthoDB" id="676979at2759"/>
<dbReference type="InterPro" id="IPR001245">
    <property type="entry name" value="Ser-Thr/Tyr_kinase_cat_dom"/>
</dbReference>
<dbReference type="GO" id="GO:0005524">
    <property type="term" value="F:ATP binding"/>
    <property type="evidence" value="ECO:0007669"/>
    <property type="project" value="UniProtKB-UniRule"/>
</dbReference>
<keyword evidence="4" id="KW-0808">Transferase</keyword>
<evidence type="ECO:0000256" key="10">
    <source>
        <dbReference type="ARBA" id="ARBA00022989"/>
    </source>
</evidence>
<dbReference type="Pfam" id="PF00560">
    <property type="entry name" value="LRR_1"/>
    <property type="match status" value="2"/>
</dbReference>
<protein>
    <recommendedName>
        <fullName evidence="15">Protein kinase domain-containing protein</fullName>
    </recommendedName>
</protein>
<dbReference type="PANTHER" id="PTHR27008">
    <property type="entry name" value="OS04G0122200 PROTEIN"/>
    <property type="match status" value="1"/>
</dbReference>
<dbReference type="SUPFAM" id="SSF56112">
    <property type="entry name" value="Protein kinase-like (PK-like)"/>
    <property type="match status" value="1"/>
</dbReference>
<reference evidence="16" key="1">
    <citation type="submission" date="2020-07" db="EMBL/GenBank/DDBJ databases">
        <title>Genome sequence and genetic diversity analysis of an under-domesticated orphan crop, white fonio (Digitaria exilis).</title>
        <authorList>
            <person name="Bennetzen J.L."/>
            <person name="Chen S."/>
            <person name="Ma X."/>
            <person name="Wang X."/>
            <person name="Yssel A.E.J."/>
            <person name="Chaluvadi S.R."/>
            <person name="Johnson M."/>
            <person name="Gangashetty P."/>
            <person name="Hamidou F."/>
            <person name="Sanogo M.D."/>
            <person name="Zwaenepoel A."/>
            <person name="Wallace J."/>
            <person name="Van De Peer Y."/>
            <person name="Van Deynze A."/>
        </authorList>
    </citation>
    <scope>NUCLEOTIDE SEQUENCE</scope>
    <source>
        <tissue evidence="16">Leaves</tissue>
    </source>
</reference>
<evidence type="ECO:0000256" key="4">
    <source>
        <dbReference type="ARBA" id="ARBA00022679"/>
    </source>
</evidence>
<dbReference type="PROSITE" id="PS00107">
    <property type="entry name" value="PROTEIN_KINASE_ATP"/>
    <property type="match status" value="1"/>
</dbReference>
<dbReference type="InterPro" id="IPR001611">
    <property type="entry name" value="Leu-rich_rpt"/>
</dbReference>
<evidence type="ECO:0000256" key="5">
    <source>
        <dbReference type="ARBA" id="ARBA00022692"/>
    </source>
</evidence>
<gene>
    <name evidence="16" type="ORF">HU200_033537</name>
</gene>
<dbReference type="InterPro" id="IPR008271">
    <property type="entry name" value="Ser/Thr_kinase_AS"/>
</dbReference>
<dbReference type="InterPro" id="IPR011009">
    <property type="entry name" value="Kinase-like_dom_sf"/>
</dbReference>
<keyword evidence="10" id="KW-1133">Transmembrane helix</keyword>
<dbReference type="InterPro" id="IPR000225">
    <property type="entry name" value="Armadillo"/>
</dbReference>
<feature type="binding site" evidence="13">
    <location>
        <position position="539"/>
    </location>
    <ligand>
        <name>ATP</name>
        <dbReference type="ChEBI" id="CHEBI:30616"/>
    </ligand>
</feature>
<dbReference type="SUPFAM" id="SSF52058">
    <property type="entry name" value="L domain-like"/>
    <property type="match status" value="1"/>
</dbReference>
<dbReference type="SUPFAM" id="SSF52047">
    <property type="entry name" value="RNI-like"/>
    <property type="match status" value="1"/>
</dbReference>
<feature type="domain" description="Protein kinase" evidence="15">
    <location>
        <begin position="508"/>
        <end position="732"/>
    </location>
</feature>
<evidence type="ECO:0000256" key="12">
    <source>
        <dbReference type="PROSITE-ProRule" id="PRU00259"/>
    </source>
</evidence>
<keyword evidence="8" id="KW-0418">Kinase</keyword>